<feature type="compositionally biased region" description="Polar residues" evidence="2">
    <location>
        <begin position="253"/>
        <end position="267"/>
    </location>
</feature>
<dbReference type="InterPro" id="IPR042277">
    <property type="entry name" value="IST1-like"/>
</dbReference>
<evidence type="ECO:0000313" key="3">
    <source>
        <dbReference type="EMBL" id="EFC47728.1"/>
    </source>
</evidence>
<dbReference type="Pfam" id="PF03398">
    <property type="entry name" value="Ist1"/>
    <property type="match status" value="1"/>
</dbReference>
<dbReference type="VEuPathDB" id="AmoebaDB:NAEGRDRAFT_78713"/>
<dbReference type="RefSeq" id="XP_002680472.1">
    <property type="nucleotide sequence ID" value="XM_002680426.1"/>
</dbReference>
<dbReference type="GeneID" id="8849358"/>
<dbReference type="OrthoDB" id="29853at2759"/>
<dbReference type="Proteomes" id="UP000006671">
    <property type="component" value="Unassembled WGS sequence"/>
</dbReference>
<dbReference type="FunFam" id="1.20.1260.60:FF:000002">
    <property type="entry name" value="Vacuolar protein sorting-associated protein IST1"/>
    <property type="match status" value="1"/>
</dbReference>
<dbReference type="KEGG" id="ngr:NAEGRDRAFT_78713"/>
<dbReference type="eggNOG" id="KOG2027">
    <property type="taxonomic scope" value="Eukaryota"/>
</dbReference>
<dbReference type="GO" id="GO:0015031">
    <property type="term" value="P:protein transport"/>
    <property type="evidence" value="ECO:0007669"/>
    <property type="project" value="InterPro"/>
</dbReference>
<dbReference type="FunCoup" id="D2V5X6">
    <property type="interactions" value="388"/>
</dbReference>
<dbReference type="PANTHER" id="PTHR12161">
    <property type="entry name" value="IST1 FAMILY MEMBER"/>
    <property type="match status" value="1"/>
</dbReference>
<dbReference type="InParanoid" id="D2V5X6"/>
<protein>
    <recommendedName>
        <fullName evidence="5">IST1-like protein</fullName>
    </recommendedName>
</protein>
<accession>D2V5X6</accession>
<evidence type="ECO:0008006" key="5">
    <source>
        <dbReference type="Google" id="ProtNLM"/>
    </source>
</evidence>
<evidence type="ECO:0000313" key="4">
    <source>
        <dbReference type="Proteomes" id="UP000006671"/>
    </source>
</evidence>
<feature type="compositionally biased region" description="Polar residues" evidence="2">
    <location>
        <begin position="233"/>
        <end position="243"/>
    </location>
</feature>
<evidence type="ECO:0000256" key="2">
    <source>
        <dbReference type="SAM" id="MobiDB-lite"/>
    </source>
</evidence>
<organism evidence="4">
    <name type="scientific">Naegleria gruberi</name>
    <name type="common">Amoeba</name>
    <dbReference type="NCBI Taxonomy" id="5762"/>
    <lineage>
        <taxon>Eukaryota</taxon>
        <taxon>Discoba</taxon>
        <taxon>Heterolobosea</taxon>
        <taxon>Tetramitia</taxon>
        <taxon>Eutetramitia</taxon>
        <taxon>Vahlkampfiidae</taxon>
        <taxon>Naegleria</taxon>
    </lineage>
</organism>
<dbReference type="Gene3D" id="1.20.1260.60">
    <property type="entry name" value="Vacuolar protein sorting-associated protein Ist1"/>
    <property type="match status" value="1"/>
</dbReference>
<gene>
    <name evidence="3" type="ORF">NAEGRDRAFT_78713</name>
</gene>
<comment type="similarity">
    <text evidence="1">Belongs to the IST1 family.</text>
</comment>
<keyword evidence="4" id="KW-1185">Reference proteome</keyword>
<dbReference type="AlphaFoldDB" id="D2V5X6"/>
<dbReference type="EMBL" id="GG738853">
    <property type="protein sequence ID" value="EFC47728.1"/>
    <property type="molecule type" value="Genomic_DNA"/>
</dbReference>
<proteinExistence type="inferred from homology"/>
<dbReference type="InterPro" id="IPR005061">
    <property type="entry name" value="Ist1"/>
</dbReference>
<reference evidence="3 4" key="1">
    <citation type="journal article" date="2010" name="Cell">
        <title>The genome of Naegleria gruberi illuminates early eukaryotic versatility.</title>
        <authorList>
            <person name="Fritz-Laylin L.K."/>
            <person name="Prochnik S.E."/>
            <person name="Ginger M.L."/>
            <person name="Dacks J.B."/>
            <person name="Carpenter M.L."/>
            <person name="Field M.C."/>
            <person name="Kuo A."/>
            <person name="Paredez A."/>
            <person name="Chapman J."/>
            <person name="Pham J."/>
            <person name="Shu S."/>
            <person name="Neupane R."/>
            <person name="Cipriano M."/>
            <person name="Mancuso J."/>
            <person name="Tu H."/>
            <person name="Salamov A."/>
            <person name="Lindquist E."/>
            <person name="Shapiro H."/>
            <person name="Lucas S."/>
            <person name="Grigoriev I.V."/>
            <person name="Cande W.Z."/>
            <person name="Fulton C."/>
            <person name="Rokhsar D.S."/>
            <person name="Dawson S.C."/>
        </authorList>
    </citation>
    <scope>NUCLEOTIDE SEQUENCE [LARGE SCALE GENOMIC DNA]</scope>
    <source>
        <strain evidence="3 4">NEG-M</strain>
    </source>
</reference>
<sequence>MGFFDKKEKFEVHKIKSNLKMAITRIGLLKNKKSNGIKVQKRQVAELLQNEKDESARIKVENIIREDYAIEALEILELFCDLVHTRIQLLSESNTCPHDMKEAVSTLIYAAPRTEVKELMEVRNQFAAKFGKDFVDAAMDNKDLAVNQRVMFKLDVKVPEPYLCIDYLREIAKENGIEWDDSNVVTDVDVHNQKMTPINPQLQTFSIPTSEPIQHNQPFQTQQFHQGPPPAYSPNTQFQSQPQYLIPPPSDLRPTNQSGYSVDFNPQQPSMFHDVPPLSQGTFGASNVPAFGQDANSYDFDELQKRFEALKKRE</sequence>
<name>D2V5X6_NAEGR</name>
<dbReference type="OMA" id="YQPFPNI"/>
<feature type="region of interest" description="Disordered" evidence="2">
    <location>
        <begin position="220"/>
        <end position="267"/>
    </location>
</feature>
<dbReference type="PANTHER" id="PTHR12161:SF5">
    <property type="entry name" value="IST1 HOMOLOG"/>
    <property type="match status" value="1"/>
</dbReference>
<dbReference type="STRING" id="5762.D2V5X6"/>
<evidence type="ECO:0000256" key="1">
    <source>
        <dbReference type="ARBA" id="ARBA00005536"/>
    </source>
</evidence>